<evidence type="ECO:0000256" key="2">
    <source>
        <dbReference type="ARBA" id="ARBA00023172"/>
    </source>
</evidence>
<evidence type="ECO:0000313" key="7">
    <source>
        <dbReference type="EMBL" id="RVW06258.1"/>
    </source>
</evidence>
<dbReference type="Gene3D" id="1.10.150.130">
    <property type="match status" value="1"/>
</dbReference>
<dbReference type="InterPro" id="IPR002104">
    <property type="entry name" value="Integrase_catalytic"/>
</dbReference>
<feature type="domain" description="Tyr recombinase" evidence="5">
    <location>
        <begin position="191"/>
        <end position="388"/>
    </location>
</feature>
<evidence type="ECO:0000256" key="1">
    <source>
        <dbReference type="ARBA" id="ARBA00023125"/>
    </source>
</evidence>
<evidence type="ECO:0000313" key="8">
    <source>
        <dbReference type="Proteomes" id="UP000284333"/>
    </source>
</evidence>
<feature type="region of interest" description="Disordered" evidence="4">
    <location>
        <begin position="36"/>
        <end position="55"/>
    </location>
</feature>
<dbReference type="EMBL" id="RKLN01000001">
    <property type="protein sequence ID" value="RVW06258.1"/>
    <property type="molecule type" value="Genomic_DNA"/>
</dbReference>
<organism evidence="7 8">
    <name type="scientific">Rhodococcus spongiicola</name>
    <dbReference type="NCBI Taxonomy" id="2487352"/>
    <lineage>
        <taxon>Bacteria</taxon>
        <taxon>Bacillati</taxon>
        <taxon>Actinomycetota</taxon>
        <taxon>Actinomycetes</taxon>
        <taxon>Mycobacteriales</taxon>
        <taxon>Nocardiaceae</taxon>
        <taxon>Rhodococcus</taxon>
    </lineage>
</organism>
<dbReference type="PANTHER" id="PTHR30349">
    <property type="entry name" value="PHAGE INTEGRASE-RELATED"/>
    <property type="match status" value="1"/>
</dbReference>
<dbReference type="PROSITE" id="PS51898">
    <property type="entry name" value="TYR_RECOMBINASE"/>
    <property type="match status" value="1"/>
</dbReference>
<dbReference type="Gene3D" id="1.10.443.10">
    <property type="entry name" value="Intergrase catalytic core"/>
    <property type="match status" value="1"/>
</dbReference>
<dbReference type="InterPro" id="IPR013762">
    <property type="entry name" value="Integrase-like_cat_sf"/>
</dbReference>
<dbReference type="Pfam" id="PF00589">
    <property type="entry name" value="Phage_integrase"/>
    <property type="match status" value="1"/>
</dbReference>
<dbReference type="PANTHER" id="PTHR30349:SF91">
    <property type="entry name" value="INTA PROTEIN"/>
    <property type="match status" value="1"/>
</dbReference>
<dbReference type="SUPFAM" id="SSF56349">
    <property type="entry name" value="DNA breaking-rejoining enzymes"/>
    <property type="match status" value="1"/>
</dbReference>
<dbReference type="InterPro" id="IPR011010">
    <property type="entry name" value="DNA_brk_join_enz"/>
</dbReference>
<keyword evidence="1 3" id="KW-0238">DNA-binding</keyword>
<dbReference type="GO" id="GO:0015074">
    <property type="term" value="P:DNA integration"/>
    <property type="evidence" value="ECO:0007669"/>
    <property type="project" value="InterPro"/>
</dbReference>
<evidence type="ECO:0000256" key="4">
    <source>
        <dbReference type="SAM" id="MobiDB-lite"/>
    </source>
</evidence>
<keyword evidence="2" id="KW-0233">DNA recombination</keyword>
<dbReference type="OrthoDB" id="4326943at2"/>
<dbReference type="GO" id="GO:0003677">
    <property type="term" value="F:DNA binding"/>
    <property type="evidence" value="ECO:0007669"/>
    <property type="project" value="UniProtKB-UniRule"/>
</dbReference>
<keyword evidence="8" id="KW-1185">Reference proteome</keyword>
<dbReference type="PROSITE" id="PS51900">
    <property type="entry name" value="CB"/>
    <property type="match status" value="1"/>
</dbReference>
<evidence type="ECO:0000256" key="3">
    <source>
        <dbReference type="PROSITE-ProRule" id="PRU01248"/>
    </source>
</evidence>
<dbReference type="Pfam" id="PF14657">
    <property type="entry name" value="Arm-DNA-bind_4"/>
    <property type="match status" value="1"/>
</dbReference>
<dbReference type="Proteomes" id="UP000284333">
    <property type="component" value="Unassembled WGS sequence"/>
</dbReference>
<dbReference type="RefSeq" id="WP_127945263.1">
    <property type="nucleotide sequence ID" value="NZ_RKLN01000001.1"/>
</dbReference>
<feature type="domain" description="Core-binding (CB)" evidence="6">
    <location>
        <begin position="77"/>
        <end position="168"/>
    </location>
</feature>
<reference evidence="7 8" key="1">
    <citation type="submission" date="2018-11" db="EMBL/GenBank/DDBJ databases">
        <title>Rhodococcus spongicola sp. nov. and Rhodococcus xishaensis sp. nov. from marine sponges.</title>
        <authorList>
            <person name="Li L."/>
            <person name="Lin H.W."/>
        </authorList>
    </citation>
    <scope>NUCLEOTIDE SEQUENCE [LARGE SCALE GENOMIC DNA]</scope>
    <source>
        <strain evidence="7 8">LHW50502</strain>
    </source>
</reference>
<comment type="caution">
    <text evidence="7">The sequence shown here is derived from an EMBL/GenBank/DDBJ whole genome shotgun (WGS) entry which is preliminary data.</text>
</comment>
<name>A0A3S3ZQY2_9NOCA</name>
<accession>A0A3S3ZQY2</accession>
<dbReference type="InterPro" id="IPR044068">
    <property type="entry name" value="CB"/>
</dbReference>
<evidence type="ECO:0000259" key="6">
    <source>
        <dbReference type="PROSITE" id="PS51900"/>
    </source>
</evidence>
<dbReference type="CDD" id="cd01189">
    <property type="entry name" value="INT_ICEBs1_C_like"/>
    <property type="match status" value="1"/>
</dbReference>
<dbReference type="InterPro" id="IPR010998">
    <property type="entry name" value="Integrase_recombinase_N"/>
</dbReference>
<proteinExistence type="predicted"/>
<gene>
    <name evidence="7" type="ORF">EF834_02035</name>
</gene>
<dbReference type="GO" id="GO:0006310">
    <property type="term" value="P:DNA recombination"/>
    <property type="evidence" value="ECO:0007669"/>
    <property type="project" value="UniProtKB-KW"/>
</dbReference>
<dbReference type="InterPro" id="IPR050090">
    <property type="entry name" value="Tyrosine_recombinase_XerCD"/>
</dbReference>
<protein>
    <submittedName>
        <fullName evidence="7">Site-specific integrase</fullName>
    </submittedName>
</protein>
<dbReference type="AlphaFoldDB" id="A0A3S3ZQY2"/>
<dbReference type="InterPro" id="IPR028259">
    <property type="entry name" value="AP2-like_int_N"/>
</dbReference>
<evidence type="ECO:0000259" key="5">
    <source>
        <dbReference type="PROSITE" id="PS51898"/>
    </source>
</evidence>
<sequence>MARRQLPPQIKKIELSTRERGRPVVRYQLTVDVGADPETGRRKQMRRRFKTEDEARSELSRIQAEVSQGTHVHARDTTVATAIDKWLLSKHSLKPSTANGYRVVLAPVRAELGDKAVQKLTRSDLDNLISKLRAGGLASEKHRTRKPWKARTVNYMLTVLAAALEGEVKQGTLVRNVAKLVDKLPEAGERPEMKTWTPEHVEMFLESADGDSYSHAWWLALCGLRRGEISGLRWGDVDLASKALNVSTSRVSFAQTISEGVPKSKRSARTLPIPDDLVTALKAAKKRQAADRLAVGEAWKDTGYVVVDRTGNPPTPNTLTYWWKRSVEKAGVPAIRLHDARHTCATLMHLRGVPIAVIAAWMGHASAAFTLSTYAHSQDPALLQAASSAPVVTIRDTFGP</sequence>